<dbReference type="RefSeq" id="WP_068803704.1">
    <property type="nucleotide sequence ID" value="NZ_CP014671.1"/>
</dbReference>
<evidence type="ECO:0000256" key="1">
    <source>
        <dbReference type="SAM" id="Phobius"/>
    </source>
</evidence>
<reference evidence="3" key="1">
    <citation type="submission" date="2016-03" db="EMBL/GenBank/DDBJ databases">
        <title>Complete genome sequence of Solimmundus cernigliae, representing a novel lineage of polycyclic aromatic hydrocarbon degraders within the Gammaproteobacteria.</title>
        <authorList>
            <person name="Singleton D.R."/>
            <person name="Dickey A.N."/>
            <person name="Scholl E.H."/>
            <person name="Wright F.A."/>
            <person name="Aitken M.D."/>
        </authorList>
    </citation>
    <scope>NUCLEOTIDE SEQUENCE [LARGE SCALE GENOMIC DNA]</scope>
    <source>
        <strain evidence="3">TR3.2</strain>
    </source>
</reference>
<dbReference type="EMBL" id="CP014671">
    <property type="protein sequence ID" value="ANX03938.1"/>
    <property type="molecule type" value="Genomic_DNA"/>
</dbReference>
<keyword evidence="1" id="KW-0812">Transmembrane</keyword>
<accession>A0A1B1YSX7</accession>
<proteinExistence type="predicted"/>
<protein>
    <recommendedName>
        <fullName evidence="4">DUF1269 domain-containing protein</fullName>
    </recommendedName>
</protein>
<evidence type="ECO:0008006" key="4">
    <source>
        <dbReference type="Google" id="ProtNLM"/>
    </source>
</evidence>
<sequence length="177" mass="18737">MKTLIAVIYKHQPDAAAKTLDRLRDLEEEYLIDLDDAVVVRRNEKGRLTLQQSVNLAASGAWGGSFWGILIGLIFAGPLGMVVGGAAGAGIGALSGYFADFGINDDFIRALSKEVEPCCSALFVLARSMTTDKVIAALEGTGGQIIKTSLPADIEARLQQAVQTNAAAIAQSNEEQE</sequence>
<keyword evidence="1" id="KW-1133">Transmembrane helix</keyword>
<feature type="transmembrane region" description="Helical" evidence="1">
    <location>
        <begin position="54"/>
        <end position="76"/>
    </location>
</feature>
<keyword evidence="1" id="KW-0472">Membrane</keyword>
<dbReference type="KEGG" id="gbi:PG2T_06855"/>
<feature type="transmembrane region" description="Helical" evidence="1">
    <location>
        <begin position="82"/>
        <end position="103"/>
    </location>
</feature>
<dbReference type="Pfam" id="PF06897">
    <property type="entry name" value="DUF1269"/>
    <property type="match status" value="1"/>
</dbReference>
<dbReference type="Proteomes" id="UP000092952">
    <property type="component" value="Chromosome"/>
</dbReference>
<organism evidence="2 3">
    <name type="scientific">Immundisolibacter cernigliae</name>
    <dbReference type="NCBI Taxonomy" id="1810504"/>
    <lineage>
        <taxon>Bacteria</taxon>
        <taxon>Pseudomonadati</taxon>
        <taxon>Pseudomonadota</taxon>
        <taxon>Gammaproteobacteria</taxon>
        <taxon>Immundisolibacterales</taxon>
        <taxon>Immundisolibacteraceae</taxon>
        <taxon>Immundisolibacter</taxon>
    </lineage>
</organism>
<evidence type="ECO:0000313" key="3">
    <source>
        <dbReference type="Proteomes" id="UP000092952"/>
    </source>
</evidence>
<dbReference type="OrthoDB" id="275223at2"/>
<dbReference type="STRING" id="1810504.PG2T_06855"/>
<dbReference type="InParanoid" id="A0A1B1YSX7"/>
<evidence type="ECO:0000313" key="2">
    <source>
        <dbReference type="EMBL" id="ANX03938.1"/>
    </source>
</evidence>
<dbReference type="InterPro" id="IPR009200">
    <property type="entry name" value="DUF1269_membrane"/>
</dbReference>
<keyword evidence="3" id="KW-1185">Reference proteome</keyword>
<gene>
    <name evidence="2" type="ORF">PG2T_06855</name>
</gene>
<name>A0A1B1YSX7_9GAMM</name>
<dbReference type="AlphaFoldDB" id="A0A1B1YSX7"/>